<dbReference type="AlphaFoldDB" id="A0A0H5NGE0"/>
<reference evidence="6" key="1">
    <citation type="submission" date="2015-03" db="EMBL/GenBank/DDBJ databases">
        <authorList>
            <consortium name="Pathogen Informatics"/>
        </authorList>
    </citation>
    <scope>NUCLEOTIDE SEQUENCE [LARGE SCALE GENOMIC DNA]</scope>
    <source>
        <strain evidence="6">NCTC11134</strain>
    </source>
</reference>
<organism evidence="5 6">
    <name type="scientific">Nocardia farcinica</name>
    <dbReference type="NCBI Taxonomy" id="37329"/>
    <lineage>
        <taxon>Bacteria</taxon>
        <taxon>Bacillati</taxon>
        <taxon>Actinomycetota</taxon>
        <taxon>Actinomycetes</taxon>
        <taxon>Mycobacteriales</taxon>
        <taxon>Nocardiaceae</taxon>
        <taxon>Nocardia</taxon>
    </lineage>
</organism>
<feature type="binding site" evidence="3">
    <location>
        <begin position="14"/>
        <end position="17"/>
    </location>
    <ligand>
        <name>NAD(+)</name>
        <dbReference type="ChEBI" id="CHEBI:57540"/>
    </ligand>
</feature>
<feature type="active site" description="Acyl-thioester intermediate" evidence="3">
    <location>
        <position position="132"/>
    </location>
</feature>
<dbReference type="Proteomes" id="UP000057820">
    <property type="component" value="Chromosome 1"/>
</dbReference>
<accession>A0A0H5NGE0</accession>
<dbReference type="NCBIfam" id="NF006157">
    <property type="entry name" value="PRK08300.1"/>
    <property type="match status" value="1"/>
</dbReference>
<evidence type="ECO:0000256" key="3">
    <source>
        <dbReference type="HAMAP-Rule" id="MF_01657"/>
    </source>
</evidence>
<keyword evidence="3 5" id="KW-0560">Oxidoreductase</keyword>
<dbReference type="InterPro" id="IPR015426">
    <property type="entry name" value="Acetylaldehyde_DH_C"/>
</dbReference>
<dbReference type="KEGG" id="nfr:ERS450000_00750"/>
<dbReference type="Gene3D" id="3.40.50.720">
    <property type="entry name" value="NAD(P)-binding Rossmann-like Domain"/>
    <property type="match status" value="1"/>
</dbReference>
<feature type="binding site" evidence="3">
    <location>
        <position position="295"/>
    </location>
    <ligand>
        <name>NAD(+)</name>
        <dbReference type="ChEBI" id="CHEBI:57540"/>
    </ligand>
</feature>
<dbReference type="Pfam" id="PF09290">
    <property type="entry name" value="AcetDehyd-dimer"/>
    <property type="match status" value="1"/>
</dbReference>
<evidence type="ECO:0000313" key="6">
    <source>
        <dbReference type="Proteomes" id="UP000057820"/>
    </source>
</evidence>
<dbReference type="Gene3D" id="3.30.360.10">
    <property type="entry name" value="Dihydrodipicolinate Reductase, domain 2"/>
    <property type="match status" value="1"/>
</dbReference>
<keyword evidence="3" id="KW-0058">Aromatic hydrocarbons catabolism</keyword>
<name>A0A0H5NGE0_NOCFR</name>
<dbReference type="InterPro" id="IPR036291">
    <property type="entry name" value="NAD(P)-bd_dom_sf"/>
</dbReference>
<dbReference type="CDD" id="cd23933">
    <property type="entry name" value="ALDH_C"/>
    <property type="match status" value="1"/>
</dbReference>
<dbReference type="EMBL" id="LN868938">
    <property type="protein sequence ID" value="CRY74568.1"/>
    <property type="molecule type" value="Genomic_DNA"/>
</dbReference>
<evidence type="ECO:0000313" key="5">
    <source>
        <dbReference type="EMBL" id="CRY74568.1"/>
    </source>
</evidence>
<dbReference type="GO" id="GO:0008774">
    <property type="term" value="F:acetaldehyde dehydrogenase (acetylating) activity"/>
    <property type="evidence" value="ECO:0007669"/>
    <property type="project" value="UniProtKB-UniRule"/>
</dbReference>
<keyword evidence="2 3" id="KW-0520">NAD</keyword>
<feature type="domain" description="Semialdehyde dehydrogenase NAD-binding" evidence="4">
    <location>
        <begin position="8"/>
        <end position="124"/>
    </location>
</feature>
<dbReference type="PIRSF" id="PIRSF015689">
    <property type="entry name" value="Actaldh_dh_actl"/>
    <property type="match status" value="1"/>
</dbReference>
<dbReference type="HAMAP" id="MF_01657">
    <property type="entry name" value="Ac_ald_DH_ac"/>
    <property type="match status" value="1"/>
</dbReference>
<gene>
    <name evidence="5" type="primary">mhpF</name>
    <name evidence="5" type="ORF">ERS450000_00750</name>
</gene>
<evidence type="ECO:0000259" key="4">
    <source>
        <dbReference type="SMART" id="SM00859"/>
    </source>
</evidence>
<sequence>MSDPTTVKVAVIGSGNIGTDLMIKVIRHSRVLEMGAMVGIDPDSDGLARARRLGVPTTSDGVEGLLALPGFADIEVIFDATSARAHAVNAALLQPLGKRLIDLTPAALGPFVVPAINVDEHRDAPNVNMVTCGGQATIPIVAAVSRVAPVAYAEIVASIASKSAGPGTRANIDEFTETTAHAVETVGGARRGKAIIILNPAEPPLIMRDTVLCLATAPDPATRSAIRESIEEMVARVAGYVPGYRLKQQIQITEIPPDQPVHTLAADGGPAPTHQVSVFLEVEGAAHYLPAYAGNLDIMTSAALRYAESIAATVTAAPADQGATR</sequence>
<feature type="binding site" evidence="3">
    <location>
        <begin position="163"/>
        <end position="171"/>
    </location>
    <ligand>
        <name>NAD(+)</name>
        <dbReference type="ChEBI" id="CHEBI:57540"/>
    </ligand>
</feature>
<dbReference type="InterPro" id="IPR003361">
    <property type="entry name" value="Acetaldehyde_dehydrogenase"/>
</dbReference>
<comment type="similarity">
    <text evidence="1 3">Belongs to the acetaldehyde dehydrogenase family.</text>
</comment>
<dbReference type="EC" id="1.2.1.10" evidence="3"/>
<dbReference type="SUPFAM" id="SSF55347">
    <property type="entry name" value="Glyceraldehyde-3-phosphate dehydrogenase-like, C-terminal domain"/>
    <property type="match status" value="1"/>
</dbReference>
<dbReference type="SUPFAM" id="SSF51735">
    <property type="entry name" value="NAD(P)-binding Rossmann-fold domains"/>
    <property type="match status" value="1"/>
</dbReference>
<proteinExistence type="inferred from homology"/>
<evidence type="ECO:0000256" key="1">
    <source>
        <dbReference type="ARBA" id="ARBA00009244"/>
    </source>
</evidence>
<protein>
    <recommendedName>
        <fullName evidence="3">Acetaldehyde dehydrogenase</fullName>
        <ecNumber evidence="3">1.2.1.10</ecNumber>
    </recommendedName>
    <alternativeName>
        <fullName evidence="3">Acetaldehyde dehydrogenase [acetylating]</fullName>
    </alternativeName>
</protein>
<dbReference type="NCBIfam" id="TIGR03215">
    <property type="entry name" value="ac_ald_DH_ac"/>
    <property type="match status" value="1"/>
</dbReference>
<dbReference type="InterPro" id="IPR000534">
    <property type="entry name" value="Semialdehyde_DH_NAD-bd"/>
</dbReference>
<evidence type="ECO:0000256" key="2">
    <source>
        <dbReference type="ARBA" id="ARBA00023027"/>
    </source>
</evidence>
<comment type="catalytic activity">
    <reaction evidence="3">
        <text>acetaldehyde + NAD(+) + CoA = acetyl-CoA + NADH + H(+)</text>
        <dbReference type="Rhea" id="RHEA:23288"/>
        <dbReference type="ChEBI" id="CHEBI:15343"/>
        <dbReference type="ChEBI" id="CHEBI:15378"/>
        <dbReference type="ChEBI" id="CHEBI:57287"/>
        <dbReference type="ChEBI" id="CHEBI:57288"/>
        <dbReference type="ChEBI" id="CHEBI:57540"/>
        <dbReference type="ChEBI" id="CHEBI:57945"/>
        <dbReference type="EC" id="1.2.1.10"/>
    </reaction>
</comment>
<dbReference type="SMART" id="SM00859">
    <property type="entry name" value="Semialdhyde_dh"/>
    <property type="match status" value="1"/>
</dbReference>
<dbReference type="GO" id="GO:0051287">
    <property type="term" value="F:NAD binding"/>
    <property type="evidence" value="ECO:0007669"/>
    <property type="project" value="UniProtKB-UniRule"/>
</dbReference>